<proteinExistence type="predicted"/>
<dbReference type="Pfam" id="PF23227">
    <property type="entry name" value="HEAT_MROH2B_C"/>
    <property type="match status" value="1"/>
</dbReference>
<name>A0A091W2F7_OPIHO</name>
<feature type="non-terminal residue" evidence="2">
    <location>
        <position position="108"/>
    </location>
</feature>
<dbReference type="GO" id="GO:0005737">
    <property type="term" value="C:cytoplasm"/>
    <property type="evidence" value="ECO:0007669"/>
    <property type="project" value="TreeGrafter"/>
</dbReference>
<sequence length="108" mass="12461">MEVFLPDLMEVLQKGDEHIKTKALFVIQNIMNGLKKTEASPFAVHLAEKLLPLFDKELSQLREISISLFRDLMKTVLGNNKRQMKRNARMGLLPLFFRMSDQTQSVAK</sequence>
<keyword evidence="3" id="KW-1185">Reference proteome</keyword>
<evidence type="ECO:0000313" key="2">
    <source>
        <dbReference type="EMBL" id="KFR09644.1"/>
    </source>
</evidence>
<dbReference type="PANTHER" id="PTHR23120:SF42">
    <property type="entry name" value="MAESTRO HEAT-LIKE REPEAT FAMILY MEMBER 3"/>
    <property type="match status" value="1"/>
</dbReference>
<feature type="domain" description="Maestro/Maestro-like HEAT-repeats" evidence="1">
    <location>
        <begin position="3"/>
        <end position="108"/>
    </location>
</feature>
<reference evidence="2 3" key="1">
    <citation type="submission" date="2014-04" db="EMBL/GenBank/DDBJ databases">
        <title>Genome evolution of avian class.</title>
        <authorList>
            <person name="Zhang G."/>
            <person name="Li C."/>
        </authorList>
    </citation>
    <scope>NUCLEOTIDE SEQUENCE [LARGE SCALE GENOMIC DNA]</scope>
    <source>
        <strain evidence="2">BGI_N306</strain>
    </source>
</reference>
<evidence type="ECO:0000313" key="3">
    <source>
        <dbReference type="Proteomes" id="UP000053605"/>
    </source>
</evidence>
<gene>
    <name evidence="2" type="ORF">N306_15166</name>
</gene>
<dbReference type="Proteomes" id="UP000053605">
    <property type="component" value="Unassembled WGS sequence"/>
</dbReference>
<dbReference type="InterPro" id="IPR016024">
    <property type="entry name" value="ARM-type_fold"/>
</dbReference>
<protein>
    <recommendedName>
        <fullName evidence="1">Maestro/Maestro-like HEAT-repeats domain-containing protein</fullName>
    </recommendedName>
</protein>
<dbReference type="SUPFAM" id="SSF48371">
    <property type="entry name" value="ARM repeat"/>
    <property type="match status" value="1"/>
</dbReference>
<dbReference type="PANTHER" id="PTHR23120">
    <property type="entry name" value="MAESTRO-RELATED HEAT DOMAIN-CONTAINING"/>
    <property type="match status" value="1"/>
</dbReference>
<evidence type="ECO:0000259" key="1">
    <source>
        <dbReference type="Pfam" id="PF23227"/>
    </source>
</evidence>
<accession>A0A091W2F7</accession>
<organism evidence="2 3">
    <name type="scientific">Opisthocomus hoazin</name>
    <name type="common">Hoatzin</name>
    <name type="synonym">Phasianus hoazin</name>
    <dbReference type="NCBI Taxonomy" id="30419"/>
    <lineage>
        <taxon>Eukaryota</taxon>
        <taxon>Metazoa</taxon>
        <taxon>Chordata</taxon>
        <taxon>Craniata</taxon>
        <taxon>Vertebrata</taxon>
        <taxon>Euteleostomi</taxon>
        <taxon>Archelosauria</taxon>
        <taxon>Archosauria</taxon>
        <taxon>Dinosauria</taxon>
        <taxon>Saurischia</taxon>
        <taxon>Theropoda</taxon>
        <taxon>Coelurosauria</taxon>
        <taxon>Aves</taxon>
        <taxon>Neognathae</taxon>
        <taxon>Neoaves</taxon>
        <taxon>Opisthocomiformes</taxon>
        <taxon>Opisthocomidae</taxon>
        <taxon>Opisthocomus</taxon>
    </lineage>
</organism>
<dbReference type="EMBL" id="KK734545">
    <property type="protein sequence ID" value="KFR09644.1"/>
    <property type="molecule type" value="Genomic_DNA"/>
</dbReference>
<dbReference type="AlphaFoldDB" id="A0A091W2F7"/>
<dbReference type="PhylomeDB" id="A0A091W2F7"/>
<dbReference type="InterPro" id="IPR045206">
    <property type="entry name" value="Maestro_heat-like_prot"/>
</dbReference>
<dbReference type="InterPro" id="IPR055406">
    <property type="entry name" value="HEAT_Maestro"/>
</dbReference>